<protein>
    <submittedName>
        <fullName evidence="1">Uncharacterized protein</fullName>
    </submittedName>
</protein>
<reference evidence="1 4" key="2">
    <citation type="submission" date="2018-11" db="EMBL/GenBank/DDBJ databases">
        <title>Complete genome sequence of Leptospira kmetyi isolate LS 001/16 from soil sample associated with a leptospirosis patient in Kelantan.</title>
        <authorList>
            <person name="Muhammad Yusoff F."/>
            <person name="Muhammad Yusoff S."/>
            <person name="Ahmad M.N."/>
            <person name="Yusof N.Y."/>
            <person name="Aziah I."/>
        </authorList>
    </citation>
    <scope>NUCLEOTIDE SEQUENCE [LARGE SCALE GENOMIC DNA]</scope>
    <source>
        <strain evidence="1 4">LS 001/16</strain>
    </source>
</reference>
<dbReference type="AlphaFoldDB" id="A0AAD0XRN9"/>
<keyword evidence="3" id="KW-1185">Reference proteome</keyword>
<evidence type="ECO:0000313" key="4">
    <source>
        <dbReference type="Proteomes" id="UP000276407"/>
    </source>
</evidence>
<dbReference type="EMBL" id="CP033614">
    <property type="protein sequence ID" value="AYV57011.1"/>
    <property type="molecule type" value="Genomic_DNA"/>
</dbReference>
<evidence type="ECO:0000313" key="3">
    <source>
        <dbReference type="Proteomes" id="UP000231919"/>
    </source>
</evidence>
<accession>A0AAD0XRN9</accession>
<evidence type="ECO:0000313" key="1">
    <source>
        <dbReference type="EMBL" id="AYV57011.1"/>
    </source>
</evidence>
<dbReference type="Proteomes" id="UP000231919">
    <property type="component" value="Unassembled WGS sequence"/>
</dbReference>
<gene>
    <name evidence="2" type="ORF">CH378_00545</name>
    <name evidence="1" type="ORF">EFP84_16880</name>
</gene>
<dbReference type="KEGG" id="lkm:EFP84_16880"/>
<sequence length="64" mass="7619">MIFLSFPDIRSIAASFRGNEHEFCDPIRLIGQFSPRFQEFKNFRTIQSCRKESDSFLNQTLPRF</sequence>
<dbReference type="EMBL" id="NPDP01000001">
    <property type="protein sequence ID" value="PJZ31737.1"/>
    <property type="molecule type" value="Genomic_DNA"/>
</dbReference>
<reference evidence="2 3" key="1">
    <citation type="submission" date="2017-07" db="EMBL/GenBank/DDBJ databases">
        <title>Leptospira spp. isolated from tropical soils.</title>
        <authorList>
            <person name="Thibeaux R."/>
            <person name="Iraola G."/>
            <person name="Ferres I."/>
            <person name="Bierque E."/>
            <person name="Girault D."/>
            <person name="Soupe-Gilbert M.-E."/>
            <person name="Picardeau M."/>
            <person name="Goarant C."/>
        </authorList>
    </citation>
    <scope>NUCLEOTIDE SEQUENCE [LARGE SCALE GENOMIC DNA]</scope>
    <source>
        <strain evidence="2 3">JW2-C-B1</strain>
    </source>
</reference>
<dbReference type="Proteomes" id="UP000276407">
    <property type="component" value="Chromosome 1"/>
</dbReference>
<name>A0AAD0XRN9_9LEPT</name>
<organism evidence="1 4">
    <name type="scientific">Leptospira kmetyi</name>
    <dbReference type="NCBI Taxonomy" id="408139"/>
    <lineage>
        <taxon>Bacteria</taxon>
        <taxon>Pseudomonadati</taxon>
        <taxon>Spirochaetota</taxon>
        <taxon>Spirochaetia</taxon>
        <taxon>Leptospirales</taxon>
        <taxon>Leptospiraceae</taxon>
        <taxon>Leptospira</taxon>
    </lineage>
</organism>
<evidence type="ECO:0000313" key="2">
    <source>
        <dbReference type="EMBL" id="PJZ31737.1"/>
    </source>
</evidence>
<proteinExistence type="predicted"/>